<evidence type="ECO:0000313" key="9">
    <source>
        <dbReference type="EMBL" id="KAG0251958.1"/>
    </source>
</evidence>
<feature type="transmembrane region" description="Helical" evidence="6">
    <location>
        <begin position="413"/>
        <end position="429"/>
    </location>
</feature>
<dbReference type="InterPro" id="IPR049452">
    <property type="entry name" value="Anoctamin_TM"/>
</dbReference>
<name>A0A9P6TYD8_9FUNG</name>
<accession>A0A9P6TYD8</accession>
<proteinExistence type="predicted"/>
<feature type="region of interest" description="Disordered" evidence="5">
    <location>
        <begin position="779"/>
        <end position="827"/>
    </location>
</feature>
<dbReference type="GO" id="GO:0016020">
    <property type="term" value="C:membrane"/>
    <property type="evidence" value="ECO:0007669"/>
    <property type="project" value="UniProtKB-SubCell"/>
</dbReference>
<organism evidence="9 10">
    <name type="scientific">Mortierella polycephala</name>
    <dbReference type="NCBI Taxonomy" id="41804"/>
    <lineage>
        <taxon>Eukaryota</taxon>
        <taxon>Fungi</taxon>
        <taxon>Fungi incertae sedis</taxon>
        <taxon>Mucoromycota</taxon>
        <taxon>Mortierellomycotina</taxon>
        <taxon>Mortierellomycetes</taxon>
        <taxon>Mortierellales</taxon>
        <taxon>Mortierellaceae</taxon>
        <taxon>Mortierella</taxon>
    </lineage>
</organism>
<comment type="caution">
    <text evidence="9">The sequence shown here is derived from an EMBL/GenBank/DDBJ whole genome shotgun (WGS) entry which is preliminary data.</text>
</comment>
<keyword evidence="3 6" id="KW-1133">Transmembrane helix</keyword>
<feature type="transmembrane region" description="Helical" evidence="6">
    <location>
        <begin position="461"/>
        <end position="480"/>
    </location>
</feature>
<dbReference type="InterPro" id="IPR007632">
    <property type="entry name" value="Anoctamin"/>
</dbReference>
<feature type="compositionally biased region" description="Low complexity" evidence="5">
    <location>
        <begin position="46"/>
        <end position="55"/>
    </location>
</feature>
<dbReference type="InterPro" id="IPR049456">
    <property type="entry name" value="Anoctamin_N_fung"/>
</dbReference>
<evidence type="ECO:0008006" key="11">
    <source>
        <dbReference type="Google" id="ProtNLM"/>
    </source>
</evidence>
<evidence type="ECO:0000313" key="10">
    <source>
        <dbReference type="Proteomes" id="UP000726737"/>
    </source>
</evidence>
<evidence type="ECO:0000256" key="2">
    <source>
        <dbReference type="ARBA" id="ARBA00022692"/>
    </source>
</evidence>
<feature type="domain" description="Anoctamin transmembrane" evidence="7">
    <location>
        <begin position="263"/>
        <end position="749"/>
    </location>
</feature>
<evidence type="ECO:0000256" key="6">
    <source>
        <dbReference type="SAM" id="Phobius"/>
    </source>
</evidence>
<gene>
    <name evidence="9" type="ORF">BG011_007298</name>
</gene>
<feature type="transmembrane region" description="Helical" evidence="6">
    <location>
        <begin position="375"/>
        <end position="401"/>
    </location>
</feature>
<dbReference type="Pfam" id="PF20877">
    <property type="entry name" value="Anoctamin_N"/>
    <property type="match status" value="1"/>
</dbReference>
<dbReference type="Proteomes" id="UP000726737">
    <property type="component" value="Unassembled WGS sequence"/>
</dbReference>
<keyword evidence="2 6" id="KW-0812">Transmembrane</keyword>
<evidence type="ECO:0000259" key="8">
    <source>
        <dbReference type="Pfam" id="PF20877"/>
    </source>
</evidence>
<feature type="compositionally biased region" description="Basic and acidic residues" evidence="5">
    <location>
        <begin position="796"/>
        <end position="814"/>
    </location>
</feature>
<dbReference type="Pfam" id="PF04547">
    <property type="entry name" value="Anoctamin"/>
    <property type="match status" value="1"/>
</dbReference>
<dbReference type="OrthoDB" id="296386at2759"/>
<feature type="compositionally biased region" description="Polar residues" evidence="5">
    <location>
        <begin position="14"/>
        <end position="23"/>
    </location>
</feature>
<sequence length="849" mass="96688">MKRGRNRITKADLQKQQQPQSHQAIDDAPHSDLRFYDIYLSNLYNENNNNNNTGNHTRSQSSSDPLPPGTLKRRRAKRHRHDNSKSRDLYADLVLLFNYKNQQESKGALSKDELEKRTMDAYEDVLEKLTRVGLQYETRPGGKDTILIFILCPWSVLKREVASNSIHDWLTGVKVAETFETEQLLEPSKDRDNSLDNLTDSIRLRLIHELIIGLPREGGAGIYPDENEYVESILPLHDPGFNKYWLTSWSTKWIVSQRDFSRIQDHFGEKVAYYFQFLEFYFFWLIFPSVLGILIHFIGSSFSVFYSVSVILWAVVFIESWKRRERELALWWGVSNIKRSEAKRFAFKGDTMVTDPITGEVVAHFSPWKRWARKIAGLPVIFAGALALSVLVTLLFGVEVFLEVYYGGYMKEILTYLPTIVYTLAMPYVEDTCNIVSRMLTDFENYETEGSYDYHLVQKVFIFKVLNSYLAILLTAYVYIPFGPRVIEFLQAYGLPFATVAVEPRMLQDRLQAFMITNQAIGFFSETILPWITRSAMKGAVKIQKEVTEALLNDESEESEESDGPIRQDPEEVREFLRNVRAQADLPVYDVNDDYAEMAEQFGYISLFSVIWPLTGLCALINNWIELRSDAAKICFHTRRPLPSRTDTIGPWINNLEYLAWFSSLTNASILYLFKGVETHSNASSVSSSSSTTATSPASFVFSGAGSRLSLSTLLFCLLASEHAYLALRWGVQVVLKSIPTAAELAVRRKEYNVKRSWLTRLNRVSGTNFGDFGLPNGMPNGMGEGGSAEASVPVAEDHDREGRKEEEDGDLRARNGQQKTDTGVNVQLKNSLEHDLGAQAIRSMFKSL</sequence>
<feature type="compositionally biased region" description="Basic residues" evidence="5">
    <location>
        <begin position="71"/>
        <end position="82"/>
    </location>
</feature>
<comment type="subcellular location">
    <subcellularLocation>
        <location evidence="1">Membrane</location>
        <topology evidence="1">Multi-pass membrane protein</topology>
    </subcellularLocation>
</comment>
<keyword evidence="4 6" id="KW-0472">Membrane</keyword>
<evidence type="ECO:0000259" key="7">
    <source>
        <dbReference type="Pfam" id="PF04547"/>
    </source>
</evidence>
<feature type="domain" description="Anoctamin alpha-beta plait" evidence="8">
    <location>
        <begin position="91"/>
        <end position="229"/>
    </location>
</feature>
<dbReference type="PANTHER" id="PTHR12308:SF73">
    <property type="entry name" value="ANOCTAMIN"/>
    <property type="match status" value="1"/>
</dbReference>
<protein>
    <recommendedName>
        <fullName evidence="11">DUF590-domain-containing protein</fullName>
    </recommendedName>
</protein>
<reference evidence="9" key="1">
    <citation type="journal article" date="2020" name="Fungal Divers.">
        <title>Resolving the Mortierellaceae phylogeny through synthesis of multi-gene phylogenetics and phylogenomics.</title>
        <authorList>
            <person name="Vandepol N."/>
            <person name="Liber J."/>
            <person name="Desiro A."/>
            <person name="Na H."/>
            <person name="Kennedy M."/>
            <person name="Barry K."/>
            <person name="Grigoriev I.V."/>
            <person name="Miller A.N."/>
            <person name="O'Donnell K."/>
            <person name="Stajich J.E."/>
            <person name="Bonito G."/>
        </authorList>
    </citation>
    <scope>NUCLEOTIDE SEQUENCE</scope>
    <source>
        <strain evidence="9">KOD948</strain>
    </source>
</reference>
<dbReference type="GO" id="GO:0032541">
    <property type="term" value="C:cortical endoplasmic reticulum"/>
    <property type="evidence" value="ECO:0007669"/>
    <property type="project" value="TreeGrafter"/>
</dbReference>
<evidence type="ECO:0000256" key="3">
    <source>
        <dbReference type="ARBA" id="ARBA00022989"/>
    </source>
</evidence>
<evidence type="ECO:0000256" key="4">
    <source>
        <dbReference type="ARBA" id="ARBA00023136"/>
    </source>
</evidence>
<feature type="region of interest" description="Disordered" evidence="5">
    <location>
        <begin position="1"/>
        <end position="29"/>
    </location>
</feature>
<feature type="transmembrane region" description="Helical" evidence="6">
    <location>
        <begin position="293"/>
        <end position="318"/>
    </location>
</feature>
<evidence type="ECO:0000256" key="5">
    <source>
        <dbReference type="SAM" id="MobiDB-lite"/>
    </source>
</evidence>
<feature type="compositionally biased region" description="Polar residues" evidence="5">
    <location>
        <begin position="816"/>
        <end position="827"/>
    </location>
</feature>
<dbReference type="AlphaFoldDB" id="A0A9P6TYD8"/>
<evidence type="ECO:0000256" key="1">
    <source>
        <dbReference type="ARBA" id="ARBA00004141"/>
    </source>
</evidence>
<feature type="region of interest" description="Disordered" evidence="5">
    <location>
        <begin position="46"/>
        <end position="84"/>
    </location>
</feature>
<dbReference type="PANTHER" id="PTHR12308">
    <property type="entry name" value="ANOCTAMIN"/>
    <property type="match status" value="1"/>
</dbReference>
<dbReference type="GO" id="GO:0005254">
    <property type="term" value="F:chloride channel activity"/>
    <property type="evidence" value="ECO:0007669"/>
    <property type="project" value="TreeGrafter"/>
</dbReference>
<keyword evidence="10" id="KW-1185">Reference proteome</keyword>
<dbReference type="EMBL" id="JAAAJA010000556">
    <property type="protein sequence ID" value="KAG0251958.1"/>
    <property type="molecule type" value="Genomic_DNA"/>
</dbReference>